<name>A0A1V6CDV4_UNCT6</name>
<dbReference type="NCBIfam" id="TIGR03605">
    <property type="entry name" value="antibiot_sagB"/>
    <property type="match status" value="1"/>
</dbReference>
<dbReference type="InterPro" id="IPR029479">
    <property type="entry name" value="Nitroreductase"/>
</dbReference>
<evidence type="ECO:0000313" key="2">
    <source>
        <dbReference type="EMBL" id="OQB75043.1"/>
    </source>
</evidence>
<proteinExistence type="predicted"/>
<reference evidence="2" key="1">
    <citation type="submission" date="2017-02" db="EMBL/GenBank/DDBJ databases">
        <title>Delving into the versatile metabolic prowess of the omnipresent phylum Bacteroidetes.</title>
        <authorList>
            <person name="Nobu M.K."/>
            <person name="Mei R."/>
            <person name="Narihiro T."/>
            <person name="Kuroda K."/>
            <person name="Liu W.-T."/>
        </authorList>
    </citation>
    <scope>NUCLEOTIDE SEQUENCE</scope>
    <source>
        <strain evidence="2">ADurb.Bin131</strain>
    </source>
</reference>
<accession>A0A1V6CDV4</accession>
<comment type="caution">
    <text evidence="2">The sequence shown here is derived from an EMBL/GenBank/DDBJ whole genome shotgun (WGS) entry which is preliminary data.</text>
</comment>
<dbReference type="SUPFAM" id="SSF55469">
    <property type="entry name" value="FMN-dependent nitroreductase-like"/>
    <property type="match status" value="1"/>
</dbReference>
<organism evidence="2">
    <name type="scientific">candidate division TA06 bacterium ADurb.Bin131</name>
    <dbReference type="NCBI Taxonomy" id="1852827"/>
    <lineage>
        <taxon>Bacteria</taxon>
        <taxon>Bacteria division TA06</taxon>
    </lineage>
</organism>
<dbReference type="PANTHER" id="PTHR43745:SF2">
    <property type="entry name" value="NITROREDUCTASE MJ1384-RELATED"/>
    <property type="match status" value="1"/>
</dbReference>
<sequence length="219" mass="24195">MDFIKRILLILIATVISISAAENKTSIQLPSPETKGKISVEESLAKRRSVRNYQNIPLSIKELSQILWAAQGITAKWGGRTAPSAGATYPLEIYVAVGRVERIEPGLYHYIPSSHELDSVLKGDIRDKLCAACLGQQSVKKAPVIIIIAANFSRTEKRYRERATQYVYIEAGHAGQNIYLQAESLGLGTVAIGAFDENQLKELLKINEQVVYIMPVGKK</sequence>
<dbReference type="InterPro" id="IPR000415">
    <property type="entry name" value="Nitroreductase-like"/>
</dbReference>
<gene>
    <name evidence="2" type="ORF">BWX89_00166</name>
</gene>
<dbReference type="InterPro" id="IPR052544">
    <property type="entry name" value="Bacteriocin_Proc_Enz"/>
</dbReference>
<dbReference type="CDD" id="cd02142">
    <property type="entry name" value="McbC_SagB-like_oxidoreductase"/>
    <property type="match status" value="1"/>
</dbReference>
<dbReference type="InterPro" id="IPR020051">
    <property type="entry name" value="SagB-type_dehydrogenase"/>
</dbReference>
<dbReference type="GO" id="GO:0016491">
    <property type="term" value="F:oxidoreductase activity"/>
    <property type="evidence" value="ECO:0007669"/>
    <property type="project" value="InterPro"/>
</dbReference>
<dbReference type="PANTHER" id="PTHR43745">
    <property type="entry name" value="NITROREDUCTASE MJ1384-RELATED"/>
    <property type="match status" value="1"/>
</dbReference>
<dbReference type="AlphaFoldDB" id="A0A1V6CDV4"/>
<dbReference type="Gene3D" id="3.40.109.10">
    <property type="entry name" value="NADH Oxidase"/>
    <property type="match status" value="1"/>
</dbReference>
<dbReference type="Proteomes" id="UP000485562">
    <property type="component" value="Unassembled WGS sequence"/>
</dbReference>
<dbReference type="Pfam" id="PF00881">
    <property type="entry name" value="Nitroreductase"/>
    <property type="match status" value="1"/>
</dbReference>
<dbReference type="EMBL" id="MWDQ01000024">
    <property type="protein sequence ID" value="OQB75043.1"/>
    <property type="molecule type" value="Genomic_DNA"/>
</dbReference>
<protein>
    <submittedName>
        <fullName evidence="2">Nitroreductase A</fullName>
    </submittedName>
</protein>
<feature type="domain" description="Nitroreductase" evidence="1">
    <location>
        <begin position="45"/>
        <end position="218"/>
    </location>
</feature>
<evidence type="ECO:0000259" key="1">
    <source>
        <dbReference type="Pfam" id="PF00881"/>
    </source>
</evidence>